<gene>
    <name evidence="9" type="ORF">NM04_26465</name>
</gene>
<comment type="similarity">
    <text evidence="1">Belongs to the thioredoxin family.</text>
</comment>
<evidence type="ECO:0000313" key="10">
    <source>
        <dbReference type="Proteomes" id="UP000283254"/>
    </source>
</evidence>
<dbReference type="InterPro" id="IPR017937">
    <property type="entry name" value="Thioredoxin_CS"/>
</dbReference>
<dbReference type="NCBIfam" id="NF008229">
    <property type="entry name" value="PRK10996.1"/>
    <property type="match status" value="1"/>
</dbReference>
<keyword evidence="5" id="KW-1015">Disulfide bond</keyword>
<evidence type="ECO:0000256" key="6">
    <source>
        <dbReference type="ARBA" id="ARBA00023284"/>
    </source>
</evidence>
<dbReference type="PANTHER" id="PTHR45663:SF11">
    <property type="entry name" value="GEO12009P1"/>
    <property type="match status" value="1"/>
</dbReference>
<dbReference type="GO" id="GO:0046872">
    <property type="term" value="F:metal ion binding"/>
    <property type="evidence" value="ECO:0007669"/>
    <property type="project" value="UniProtKB-KW"/>
</dbReference>
<evidence type="ECO:0000256" key="5">
    <source>
        <dbReference type="ARBA" id="ARBA00023157"/>
    </source>
</evidence>
<dbReference type="Pfam" id="PF21352">
    <property type="entry name" value="Zn_ribbon_Thio2"/>
    <property type="match status" value="1"/>
</dbReference>
<evidence type="ECO:0000256" key="2">
    <source>
        <dbReference type="ARBA" id="ARBA00022448"/>
    </source>
</evidence>
<dbReference type="InterPro" id="IPR005746">
    <property type="entry name" value="Thioredoxin"/>
</dbReference>
<dbReference type="InterPro" id="IPR036249">
    <property type="entry name" value="Thioredoxin-like_sf"/>
</dbReference>
<dbReference type="SUPFAM" id="SSF52833">
    <property type="entry name" value="Thioredoxin-like"/>
    <property type="match status" value="1"/>
</dbReference>
<evidence type="ECO:0000256" key="1">
    <source>
        <dbReference type="ARBA" id="ARBA00008987"/>
    </source>
</evidence>
<dbReference type="Gene3D" id="3.40.30.10">
    <property type="entry name" value="Glutaredoxin"/>
    <property type="match status" value="1"/>
</dbReference>
<dbReference type="PROSITE" id="PS00194">
    <property type="entry name" value="THIOREDOXIN_1"/>
    <property type="match status" value="1"/>
</dbReference>
<organism evidence="9 10">
    <name type="scientific">Massilia aurea</name>
    <dbReference type="NCBI Taxonomy" id="373040"/>
    <lineage>
        <taxon>Bacteria</taxon>
        <taxon>Pseudomonadati</taxon>
        <taxon>Pseudomonadota</taxon>
        <taxon>Betaproteobacteria</taxon>
        <taxon>Burkholderiales</taxon>
        <taxon>Oxalobacteraceae</taxon>
        <taxon>Telluria group</taxon>
        <taxon>Massilia</taxon>
    </lineage>
</organism>
<comment type="caution">
    <text evidence="9">The sequence shown here is derived from an EMBL/GenBank/DDBJ whole genome shotgun (WGS) entry which is preliminary data.</text>
</comment>
<dbReference type="NCBIfam" id="TIGR01068">
    <property type="entry name" value="thioredoxin"/>
    <property type="match status" value="1"/>
</dbReference>
<dbReference type="Pfam" id="PF00085">
    <property type="entry name" value="Thioredoxin"/>
    <property type="match status" value="1"/>
</dbReference>
<evidence type="ECO:0000256" key="3">
    <source>
        <dbReference type="ARBA" id="ARBA00022723"/>
    </source>
</evidence>
<dbReference type="InterPro" id="IPR013766">
    <property type="entry name" value="Thioredoxin_domain"/>
</dbReference>
<dbReference type="FunFam" id="3.40.30.10:FF:000001">
    <property type="entry name" value="Thioredoxin"/>
    <property type="match status" value="1"/>
</dbReference>
<proteinExistence type="inferred from homology"/>
<dbReference type="GO" id="GO:0005829">
    <property type="term" value="C:cytosol"/>
    <property type="evidence" value="ECO:0007669"/>
    <property type="project" value="TreeGrafter"/>
</dbReference>
<dbReference type="GO" id="GO:0045454">
    <property type="term" value="P:cell redox homeostasis"/>
    <property type="evidence" value="ECO:0007669"/>
    <property type="project" value="TreeGrafter"/>
</dbReference>
<evidence type="ECO:0000313" key="9">
    <source>
        <dbReference type="EMBL" id="RNF27793.1"/>
    </source>
</evidence>
<protein>
    <recommendedName>
        <fullName evidence="7">Thioredoxin</fullName>
    </recommendedName>
</protein>
<name>A0A422QCT8_9BURK</name>
<sequence length="150" mass="16685">MKENTMSDPLHVVCPHCDAVNRMPQARLQDAPTCGKCSQAIFTGHPLDVDSARFERHVGRNDIPVLVDFWAEWCGPCKMMAPAYAQAAQRLEPKVRLLKVDTERSQDLSGRFAIRSIPTLALFKGGREIARQSGAMDAGRLMAWVQQHVG</sequence>
<reference evidence="9" key="1">
    <citation type="submission" date="2014-10" db="EMBL/GenBank/DDBJ databases">
        <title>Massilia sp. genome.</title>
        <authorList>
            <person name="Xu B."/>
            <person name="Dai L."/>
            <person name="Huang Z."/>
        </authorList>
    </citation>
    <scope>NUCLEOTIDE SEQUENCE [LARGE SCALE GENOMIC DNA]</scope>
    <source>
        <strain evidence="9">CFS-1</strain>
    </source>
</reference>
<dbReference type="InterPro" id="IPR049299">
    <property type="entry name" value="Thio2_N"/>
</dbReference>
<dbReference type="AlphaFoldDB" id="A0A422QCT8"/>
<keyword evidence="4" id="KW-0249">Electron transport</keyword>
<keyword evidence="3" id="KW-0479">Metal-binding</keyword>
<dbReference type="PROSITE" id="PS51352">
    <property type="entry name" value="THIOREDOXIN_2"/>
    <property type="match status" value="1"/>
</dbReference>
<dbReference type="PANTHER" id="PTHR45663">
    <property type="entry name" value="GEO12009P1"/>
    <property type="match status" value="1"/>
</dbReference>
<keyword evidence="2" id="KW-0813">Transport</keyword>
<evidence type="ECO:0000256" key="7">
    <source>
        <dbReference type="NCBIfam" id="TIGR01068"/>
    </source>
</evidence>
<evidence type="ECO:0000259" key="8">
    <source>
        <dbReference type="PROSITE" id="PS51352"/>
    </source>
</evidence>
<dbReference type="CDD" id="cd02947">
    <property type="entry name" value="TRX_family"/>
    <property type="match status" value="1"/>
</dbReference>
<keyword evidence="6" id="KW-0676">Redox-active center</keyword>
<dbReference type="Gene3D" id="2.30.30.380">
    <property type="entry name" value="Zn-finger domain of Sec23/24"/>
    <property type="match status" value="1"/>
</dbReference>
<accession>A0A422QCT8</accession>
<dbReference type="PRINTS" id="PR00421">
    <property type="entry name" value="THIOREDOXIN"/>
</dbReference>
<dbReference type="GO" id="GO:0015035">
    <property type="term" value="F:protein-disulfide reductase activity"/>
    <property type="evidence" value="ECO:0007669"/>
    <property type="project" value="UniProtKB-UniRule"/>
</dbReference>
<keyword evidence="10" id="KW-1185">Reference proteome</keyword>
<dbReference type="EMBL" id="JSAB01000462">
    <property type="protein sequence ID" value="RNF27793.1"/>
    <property type="molecule type" value="Genomic_DNA"/>
</dbReference>
<feature type="domain" description="Thioredoxin" evidence="8">
    <location>
        <begin position="17"/>
        <end position="150"/>
    </location>
</feature>
<dbReference type="Proteomes" id="UP000283254">
    <property type="component" value="Unassembled WGS sequence"/>
</dbReference>
<evidence type="ECO:0000256" key="4">
    <source>
        <dbReference type="ARBA" id="ARBA00022982"/>
    </source>
</evidence>